<proteinExistence type="predicted"/>
<feature type="compositionally biased region" description="Polar residues" evidence="1">
    <location>
        <begin position="51"/>
        <end position="60"/>
    </location>
</feature>
<evidence type="ECO:0000313" key="4">
    <source>
        <dbReference type="Proteomes" id="UP000494106"/>
    </source>
</evidence>
<protein>
    <submittedName>
        <fullName evidence="3">Uncharacterized protein</fullName>
    </submittedName>
</protein>
<evidence type="ECO:0000313" key="2">
    <source>
        <dbReference type="EMBL" id="CAB3221717.1"/>
    </source>
</evidence>
<sequence>MNTTETAEGSSCKGQENGDASNESERPLKKARFAWQVKGKYHLKNDANDTVKASSTTSPDPDTALPSGSGSSSSNRDTEQKLEIFGDYLMKQDFQTLDCVISAPDESLTPSTSIPVNERLPYPRYMSSYEQNMPNSVFKKNSESSNITKTLPSSVVVAPSFTEDQCIARWQIIQMVRGFIDNTINRVLDLELQPPLPPEDGRFYYVARDVADFINNLPGDNSIENEGILMAISAHGLQHPRNSYSNIHIENSNRNRVPDDADNIHLLTPLPSDDESHEPVNNINECDTDTSSNDLDMSWSYDDQKNENSDMTVFPLFPDSTNLSYQSVNESPQNSSTECEVIENPVDNHCDFVDEAILFAIQSKGLTTFGSDYG</sequence>
<gene>
    <name evidence="3" type="ORF">APLA_LOCUS10038</name>
    <name evidence="2" type="ORF">APLA_LOCUS961</name>
</gene>
<dbReference type="Proteomes" id="UP000494106">
    <property type="component" value="Unassembled WGS sequence"/>
</dbReference>
<feature type="compositionally biased region" description="Polar residues" evidence="1">
    <location>
        <begin position="1"/>
        <end position="21"/>
    </location>
</feature>
<organism evidence="3 4">
    <name type="scientific">Arctia plantaginis</name>
    <name type="common">Wood tiger moth</name>
    <name type="synonym">Phalaena plantaginis</name>
    <dbReference type="NCBI Taxonomy" id="874455"/>
    <lineage>
        <taxon>Eukaryota</taxon>
        <taxon>Metazoa</taxon>
        <taxon>Ecdysozoa</taxon>
        <taxon>Arthropoda</taxon>
        <taxon>Hexapoda</taxon>
        <taxon>Insecta</taxon>
        <taxon>Pterygota</taxon>
        <taxon>Neoptera</taxon>
        <taxon>Endopterygota</taxon>
        <taxon>Lepidoptera</taxon>
        <taxon>Glossata</taxon>
        <taxon>Ditrysia</taxon>
        <taxon>Noctuoidea</taxon>
        <taxon>Erebidae</taxon>
        <taxon>Arctiinae</taxon>
        <taxon>Arctia</taxon>
    </lineage>
</organism>
<dbReference type="EMBL" id="CADEBC010000522">
    <property type="protein sequence ID" value="CAB3244634.1"/>
    <property type="molecule type" value="Genomic_DNA"/>
</dbReference>
<dbReference type="EMBL" id="CADEBD010000047">
    <property type="protein sequence ID" value="CAB3221717.1"/>
    <property type="molecule type" value="Genomic_DNA"/>
</dbReference>
<dbReference type="Proteomes" id="UP000494256">
    <property type="component" value="Unassembled WGS sequence"/>
</dbReference>
<accession>A0A8S1AFL5</accession>
<comment type="caution">
    <text evidence="3">The sequence shown here is derived from an EMBL/GenBank/DDBJ whole genome shotgun (WGS) entry which is preliminary data.</text>
</comment>
<name>A0A8S1AFL5_ARCPL</name>
<feature type="region of interest" description="Disordered" evidence="1">
    <location>
        <begin position="1"/>
        <end position="31"/>
    </location>
</feature>
<keyword evidence="4" id="KW-1185">Reference proteome</keyword>
<evidence type="ECO:0000256" key="1">
    <source>
        <dbReference type="SAM" id="MobiDB-lite"/>
    </source>
</evidence>
<reference evidence="4 5" key="1">
    <citation type="submission" date="2020-04" db="EMBL/GenBank/DDBJ databases">
        <authorList>
            <person name="Wallbank WR R."/>
            <person name="Pardo Diaz C."/>
            <person name="Kozak K."/>
            <person name="Martin S."/>
            <person name="Jiggins C."/>
            <person name="Moest M."/>
            <person name="Warren A I."/>
            <person name="Byers J.R.P. K."/>
            <person name="Montejo-Kovacevich G."/>
            <person name="Yen C E."/>
        </authorList>
    </citation>
    <scope>NUCLEOTIDE SEQUENCE [LARGE SCALE GENOMIC DNA]</scope>
</reference>
<dbReference type="AlphaFoldDB" id="A0A8S1AFL5"/>
<evidence type="ECO:0000313" key="3">
    <source>
        <dbReference type="EMBL" id="CAB3244634.1"/>
    </source>
</evidence>
<feature type="region of interest" description="Disordered" evidence="1">
    <location>
        <begin position="44"/>
        <end position="78"/>
    </location>
</feature>
<evidence type="ECO:0000313" key="5">
    <source>
        <dbReference type="Proteomes" id="UP000494256"/>
    </source>
</evidence>
<dbReference type="OrthoDB" id="6162705at2759"/>